<dbReference type="Proteomes" id="UP000551709">
    <property type="component" value="Plasmid pBb1S5a"/>
</dbReference>
<dbReference type="Pfam" id="PF00501">
    <property type="entry name" value="AMP-binding"/>
    <property type="match status" value="1"/>
</dbReference>
<dbReference type="PANTHER" id="PTHR45527">
    <property type="entry name" value="NONRIBOSOMAL PEPTIDE SYNTHETASE"/>
    <property type="match status" value="1"/>
</dbReference>
<reference evidence="1 2" key="1">
    <citation type="journal article" date="2017" name="Syst. Appl. Microbiol.">
        <title>Soybeans inoculated with root zone soils of Canadian native legumes harbour diverse and novel Bradyrhizobium spp. that possess agricultural potential.</title>
        <authorList>
            <person name="Bromfield E.S.P."/>
            <person name="Cloutier S."/>
            <person name="Tambong J.T."/>
            <person name="Tran Thi T.V."/>
        </authorList>
    </citation>
    <scope>NUCLEOTIDE SEQUENCE [LARGE SCALE GENOMIC DNA]</scope>
    <source>
        <strain evidence="1 2">1S5</strain>
    </source>
</reference>
<evidence type="ECO:0000313" key="1">
    <source>
        <dbReference type="EMBL" id="UPT92288.1"/>
    </source>
</evidence>
<name>A0A8T5VRP8_9BRAD</name>
<proteinExistence type="predicted"/>
<dbReference type="InterPro" id="IPR020845">
    <property type="entry name" value="AMP-binding_CS"/>
</dbReference>
<dbReference type="InterPro" id="IPR000873">
    <property type="entry name" value="AMP-dep_synth/lig_dom"/>
</dbReference>
<dbReference type="Gene3D" id="3.40.50.980">
    <property type="match status" value="2"/>
</dbReference>
<dbReference type="FunFam" id="3.40.50.980:FF:000001">
    <property type="entry name" value="Non-ribosomal peptide synthetase"/>
    <property type="match status" value="1"/>
</dbReference>
<dbReference type="GO" id="GO:0005737">
    <property type="term" value="C:cytoplasm"/>
    <property type="evidence" value="ECO:0007669"/>
    <property type="project" value="TreeGrafter"/>
</dbReference>
<organism evidence="1 2">
    <name type="scientific">Bradyrhizobium barranii subsp. apii</name>
    <dbReference type="NCBI Taxonomy" id="2819348"/>
    <lineage>
        <taxon>Bacteria</taxon>
        <taxon>Pseudomonadati</taxon>
        <taxon>Pseudomonadota</taxon>
        <taxon>Alphaproteobacteria</taxon>
        <taxon>Hyphomicrobiales</taxon>
        <taxon>Nitrobacteraceae</taxon>
        <taxon>Bradyrhizobium</taxon>
        <taxon>Bradyrhizobium barranii</taxon>
    </lineage>
</organism>
<evidence type="ECO:0000313" key="2">
    <source>
        <dbReference type="Proteomes" id="UP000551709"/>
    </source>
</evidence>
<dbReference type="GO" id="GO:0043041">
    <property type="term" value="P:amino acid activation for nonribosomal peptide biosynthetic process"/>
    <property type="evidence" value="ECO:0007669"/>
    <property type="project" value="TreeGrafter"/>
</dbReference>
<accession>A0A8T5VRP8</accession>
<dbReference type="RefSeq" id="WP_166107430.1">
    <property type="nucleotide sequence ID" value="NZ_CP096256.1"/>
</dbReference>
<geneLocation type="plasmid" evidence="1 2">
    <name>pBb1S5a</name>
</geneLocation>
<protein>
    <submittedName>
        <fullName evidence="1">AMP-binding protein</fullName>
    </submittedName>
</protein>
<dbReference type="PANTHER" id="PTHR45527:SF1">
    <property type="entry name" value="FATTY ACID SYNTHASE"/>
    <property type="match status" value="1"/>
</dbReference>
<dbReference type="GO" id="GO:0044550">
    <property type="term" value="P:secondary metabolite biosynthetic process"/>
    <property type="evidence" value="ECO:0007669"/>
    <property type="project" value="TreeGrafter"/>
</dbReference>
<gene>
    <name evidence="1" type="ORF">HAP41_0000047975</name>
</gene>
<dbReference type="PROSITE" id="PS00455">
    <property type="entry name" value="AMP_BINDING"/>
    <property type="match status" value="1"/>
</dbReference>
<dbReference type="GO" id="GO:0031177">
    <property type="term" value="F:phosphopantetheine binding"/>
    <property type="evidence" value="ECO:0007669"/>
    <property type="project" value="TreeGrafter"/>
</dbReference>
<dbReference type="EMBL" id="CP096256">
    <property type="protein sequence ID" value="UPT92288.1"/>
    <property type="molecule type" value="Genomic_DNA"/>
</dbReference>
<dbReference type="AlphaFoldDB" id="A0A8T5VRP8"/>
<sequence>MVDLMHLPNSLAVVADAEQPIGPIELLSVAERTYLLEDLNRTAVMYPEQQCIHELFEAQVRQAPEAEVYQDQRVSYGELNARANQLAHHLIALGVSPDQPVAICVARSVAMVVRLLAILKVGGAYHSLDPAYPSARLHQVLEDAAPHLLLADAAGRSALGGEALADLAVIYLDTATPEWATLPASDPDQRALGLTSRHLAYVIYTTGSTGSPKGVMVEHCGLVSLLAWHVQAFCPQPESCCALTAGLAFDASTWEPWSALCNRSTLLLPPRAAAGDSLHRLQWRRDQSLAVSFLITPLATLALEDKLINSRLEYLLVGGDRLPRLPASLPAALKLINNRGPTEGTVHPRVRNRTADRLNDSLSPSHANPRRKFGQ</sequence>
<keyword evidence="1" id="KW-0614">Plasmid</keyword>
<reference evidence="2" key="2">
    <citation type="journal article" date="2022" name="Int. J. Syst. Evol. Microbiol.">
        <title>Strains of Bradyrhizobium barranii sp. nov. associated with legumes native to Canada are symbionts of soybeans and belong to different subspecies (subsp. barranii subsp. nov. and subsp. apii subsp. nov.) and symbiovars (sv. glycinearum and sv. septentrionale).</title>
        <authorList>
            <person name="Bromfield E.S.P."/>
            <person name="Cloutier S."/>
            <person name="Wasai-Hara S."/>
            <person name="Minamisawa K."/>
        </authorList>
    </citation>
    <scope>NUCLEOTIDE SEQUENCE [LARGE SCALE GENOMIC DNA]</scope>
    <source>
        <strain evidence="2">1S5</strain>
    </source>
</reference>
<dbReference type="SUPFAM" id="SSF56801">
    <property type="entry name" value="Acetyl-CoA synthetase-like"/>
    <property type="match status" value="1"/>
</dbReference>